<name>A0A8M1KGS1_CLUHA</name>
<feature type="domain" description="C2H2-type" evidence="8">
    <location>
        <begin position="533"/>
        <end position="558"/>
    </location>
</feature>
<dbReference type="Pfam" id="PF00096">
    <property type="entry name" value="zf-C2H2"/>
    <property type="match status" value="4"/>
</dbReference>
<evidence type="ECO:0000256" key="2">
    <source>
        <dbReference type="ARBA" id="ARBA00022737"/>
    </source>
</evidence>
<dbReference type="SMART" id="SM00355">
    <property type="entry name" value="ZnF_C2H2"/>
    <property type="match status" value="4"/>
</dbReference>
<protein>
    <submittedName>
        <fullName evidence="10">Zinc finger and BTB domain-containing protein 17-like isoform X1</fullName>
    </submittedName>
</protein>
<dbReference type="PROSITE" id="PS00028">
    <property type="entry name" value="ZINC_FINGER_C2H2_1"/>
    <property type="match status" value="4"/>
</dbReference>
<dbReference type="PROSITE" id="PS50157">
    <property type="entry name" value="ZINC_FINGER_C2H2_2"/>
    <property type="match status" value="4"/>
</dbReference>
<dbReference type="AlphaFoldDB" id="A0A8M1KGS1"/>
<keyword evidence="2" id="KW-0677">Repeat</keyword>
<dbReference type="InterPro" id="IPR013087">
    <property type="entry name" value="Znf_C2H2_type"/>
</dbReference>
<dbReference type="RefSeq" id="XP_042561725.1">
    <property type="nucleotide sequence ID" value="XM_042705791.1"/>
</dbReference>
<accession>A0A8M1KGS1</accession>
<dbReference type="PANTHER" id="PTHR24394:SF23">
    <property type="entry name" value="ZINC FINGER PROTEIN 281-LIKE ISOFORM X1"/>
    <property type="match status" value="1"/>
</dbReference>
<dbReference type="Proteomes" id="UP000515152">
    <property type="component" value="Unplaced"/>
</dbReference>
<evidence type="ECO:0000256" key="5">
    <source>
        <dbReference type="ARBA" id="ARBA00023242"/>
    </source>
</evidence>
<feature type="domain" description="C2H2-type" evidence="8">
    <location>
        <begin position="449"/>
        <end position="476"/>
    </location>
</feature>
<organism evidence="9 10">
    <name type="scientific">Clupea harengus</name>
    <name type="common">Atlantic herring</name>
    <dbReference type="NCBI Taxonomy" id="7950"/>
    <lineage>
        <taxon>Eukaryota</taxon>
        <taxon>Metazoa</taxon>
        <taxon>Chordata</taxon>
        <taxon>Craniata</taxon>
        <taxon>Vertebrata</taxon>
        <taxon>Euteleostomi</taxon>
        <taxon>Actinopterygii</taxon>
        <taxon>Neopterygii</taxon>
        <taxon>Teleostei</taxon>
        <taxon>Clupei</taxon>
        <taxon>Clupeiformes</taxon>
        <taxon>Clupeoidei</taxon>
        <taxon>Clupeidae</taxon>
        <taxon>Clupea</taxon>
    </lineage>
</organism>
<gene>
    <name evidence="10" type="primary">LOC122130932</name>
</gene>
<evidence type="ECO:0000256" key="6">
    <source>
        <dbReference type="PROSITE-ProRule" id="PRU00042"/>
    </source>
</evidence>
<evidence type="ECO:0000256" key="3">
    <source>
        <dbReference type="ARBA" id="ARBA00022771"/>
    </source>
</evidence>
<keyword evidence="5" id="KW-0539">Nucleus</keyword>
<feature type="region of interest" description="Disordered" evidence="7">
    <location>
        <begin position="110"/>
        <end position="144"/>
    </location>
</feature>
<proteinExistence type="predicted"/>
<reference evidence="10" key="1">
    <citation type="submission" date="2025-08" db="UniProtKB">
        <authorList>
            <consortium name="RefSeq"/>
        </authorList>
    </citation>
    <scope>IDENTIFICATION</scope>
</reference>
<evidence type="ECO:0000256" key="1">
    <source>
        <dbReference type="ARBA" id="ARBA00022723"/>
    </source>
</evidence>
<keyword evidence="4" id="KW-0862">Zinc</keyword>
<keyword evidence="1" id="KW-0479">Metal-binding</keyword>
<dbReference type="GO" id="GO:0005634">
    <property type="term" value="C:nucleus"/>
    <property type="evidence" value="ECO:0007669"/>
    <property type="project" value="TreeGrafter"/>
</dbReference>
<dbReference type="GeneID" id="122130932"/>
<sequence length="558" mass="62145">MSHSMDFQTQIASIMEVLANAAVAEICKVVDDGYAVVQLEMSQNHKENEFLKRKLKLMELQIAKLRAERRCQDGALLNRFHGVQLLGRQNRERATSAAGLSVKGRIRSLDVRAHRPPTEAPIEKSSRVVDSNKVGPDDMEEGEPDLLIIKEEKQEEPKSLDQENGNEETAPCLQSAYDVDAHFLPSAVPVEPRTRHSDVEDKVLDDRKTITKPIKQENTEETVGISEGSNQPGVSSEAEVCHVVEVNLPDKAIQPESSKNGMRQRPQLAGSRALSMSQHSHSDWPSCSAGPSLDRSSFHHSSSHGHVHGTMGELSPGHSDEKPDVIIIDPTPVNEEPNTQPQWLSDARMQRANKQPQFSRQEYADAAIQGLRDERKGCNPPAQREGVNVFDSESYAMDINTLGTYSDLCAGLDNSSGGSQGQHLPWVLSNSEDNATSSTMHSQRRGRSFSCTLCGKRYMTVKQLKVHQKVHAGEKPYSCIQCGKRFIQLYSLKRHHRVHTGEKPFRCVQCGKQFAHSSNLKVHQTVHTGEKNFHCAQCGKNFSFLSNLIRHQAIHEAK</sequence>
<dbReference type="OrthoDB" id="6077919at2759"/>
<keyword evidence="3 6" id="KW-0863">Zinc-finger</keyword>
<dbReference type="PANTHER" id="PTHR24394">
    <property type="entry name" value="ZINC FINGER PROTEIN"/>
    <property type="match status" value="1"/>
</dbReference>
<evidence type="ECO:0000313" key="9">
    <source>
        <dbReference type="Proteomes" id="UP000515152"/>
    </source>
</evidence>
<evidence type="ECO:0000256" key="4">
    <source>
        <dbReference type="ARBA" id="ARBA00022833"/>
    </source>
</evidence>
<feature type="domain" description="C2H2-type" evidence="8">
    <location>
        <begin position="477"/>
        <end position="504"/>
    </location>
</feature>
<dbReference type="FunFam" id="3.30.160.60:FF:000358">
    <property type="entry name" value="zinc finger protein 24"/>
    <property type="match status" value="2"/>
</dbReference>
<dbReference type="GO" id="GO:0000981">
    <property type="term" value="F:DNA-binding transcription factor activity, RNA polymerase II-specific"/>
    <property type="evidence" value="ECO:0007669"/>
    <property type="project" value="TreeGrafter"/>
</dbReference>
<feature type="region of interest" description="Disordered" evidence="7">
    <location>
        <begin position="250"/>
        <end position="340"/>
    </location>
</feature>
<evidence type="ECO:0000256" key="7">
    <source>
        <dbReference type="SAM" id="MobiDB-lite"/>
    </source>
</evidence>
<feature type="compositionally biased region" description="Basic and acidic residues" evidence="7">
    <location>
        <begin position="110"/>
        <end position="127"/>
    </location>
</feature>
<dbReference type="GO" id="GO:0008270">
    <property type="term" value="F:zinc ion binding"/>
    <property type="evidence" value="ECO:0007669"/>
    <property type="project" value="UniProtKB-KW"/>
</dbReference>
<feature type="compositionally biased region" description="Polar residues" evidence="7">
    <location>
        <begin position="274"/>
        <end position="285"/>
    </location>
</feature>
<evidence type="ECO:0000313" key="10">
    <source>
        <dbReference type="RefSeq" id="XP_042561725.1"/>
    </source>
</evidence>
<keyword evidence="9" id="KW-1185">Reference proteome</keyword>
<evidence type="ECO:0000259" key="8">
    <source>
        <dbReference type="PROSITE" id="PS50157"/>
    </source>
</evidence>
<feature type="domain" description="C2H2-type" evidence="8">
    <location>
        <begin position="505"/>
        <end position="532"/>
    </location>
</feature>
<dbReference type="KEGG" id="char:122130932"/>
<dbReference type="FunFam" id="3.30.160.60:FF:002343">
    <property type="entry name" value="Zinc finger protein 33A"/>
    <property type="match status" value="1"/>
</dbReference>